<keyword evidence="2" id="KW-0418">Kinase</keyword>
<protein>
    <submittedName>
        <fullName evidence="2">Protein kinase-like domain, concanavalin A-like lectin/glucanase domain protein</fullName>
    </submittedName>
</protein>
<dbReference type="Gene3D" id="2.40.70.10">
    <property type="entry name" value="Acid Proteases"/>
    <property type="match status" value="1"/>
</dbReference>
<dbReference type="AlphaFoldDB" id="A0A6L2JZF1"/>
<keyword evidence="2" id="KW-0808">Transferase</keyword>
<dbReference type="InterPro" id="IPR021109">
    <property type="entry name" value="Peptidase_aspartic_dom_sf"/>
</dbReference>
<dbReference type="GO" id="GO:0030246">
    <property type="term" value="F:carbohydrate binding"/>
    <property type="evidence" value="ECO:0007669"/>
    <property type="project" value="UniProtKB-KW"/>
</dbReference>
<accession>A0A6L2JZF1</accession>
<evidence type="ECO:0000256" key="1">
    <source>
        <dbReference type="SAM" id="MobiDB-lite"/>
    </source>
</evidence>
<feature type="compositionally biased region" description="Basic and acidic residues" evidence="1">
    <location>
        <begin position="1"/>
        <end position="21"/>
    </location>
</feature>
<dbReference type="GO" id="GO:0016301">
    <property type="term" value="F:kinase activity"/>
    <property type="evidence" value="ECO:0007669"/>
    <property type="project" value="UniProtKB-KW"/>
</dbReference>
<feature type="region of interest" description="Disordered" evidence="1">
    <location>
        <begin position="1"/>
        <end position="43"/>
    </location>
</feature>
<feature type="compositionally biased region" description="Acidic residues" evidence="1">
    <location>
        <begin position="22"/>
        <end position="31"/>
    </location>
</feature>
<gene>
    <name evidence="2" type="ORF">Tci_013890</name>
</gene>
<dbReference type="EMBL" id="BKCJ010001500">
    <property type="protein sequence ID" value="GEU41912.1"/>
    <property type="molecule type" value="Genomic_DNA"/>
</dbReference>
<comment type="caution">
    <text evidence="2">The sequence shown here is derived from an EMBL/GenBank/DDBJ whole genome shotgun (WGS) entry which is preliminary data.</text>
</comment>
<name>A0A6L2JZF1_TANCI</name>
<keyword evidence="2" id="KW-0430">Lectin</keyword>
<organism evidence="2">
    <name type="scientific">Tanacetum cinerariifolium</name>
    <name type="common">Dalmatian daisy</name>
    <name type="synonym">Chrysanthemum cinerariifolium</name>
    <dbReference type="NCBI Taxonomy" id="118510"/>
    <lineage>
        <taxon>Eukaryota</taxon>
        <taxon>Viridiplantae</taxon>
        <taxon>Streptophyta</taxon>
        <taxon>Embryophyta</taxon>
        <taxon>Tracheophyta</taxon>
        <taxon>Spermatophyta</taxon>
        <taxon>Magnoliopsida</taxon>
        <taxon>eudicotyledons</taxon>
        <taxon>Gunneridae</taxon>
        <taxon>Pentapetalae</taxon>
        <taxon>asterids</taxon>
        <taxon>campanulids</taxon>
        <taxon>Asterales</taxon>
        <taxon>Asteraceae</taxon>
        <taxon>Asteroideae</taxon>
        <taxon>Anthemideae</taxon>
        <taxon>Anthemidinae</taxon>
        <taxon>Tanacetum</taxon>
    </lineage>
</organism>
<evidence type="ECO:0000313" key="2">
    <source>
        <dbReference type="EMBL" id="GEU41912.1"/>
    </source>
</evidence>
<proteinExistence type="predicted"/>
<sequence length="160" mass="18586">MEPNAAKDDNHSKTINTKEEVIWESEEFDEETKEKTKEEEEDDPEYIDTLNYYWIMSEGLKSRKKSSNPEKISNFVGRVKGLKVFIGNFTYECDFVMLEDTSSIIDPYLGGMVLGKPFVKETRLVYDKDEGTITFEKEEERSYSKCLTKWKGSNTSINIS</sequence>
<reference evidence="2" key="1">
    <citation type="journal article" date="2019" name="Sci. Rep.">
        <title>Draft genome of Tanacetum cinerariifolium, the natural source of mosquito coil.</title>
        <authorList>
            <person name="Yamashiro T."/>
            <person name="Shiraishi A."/>
            <person name="Satake H."/>
            <person name="Nakayama K."/>
        </authorList>
    </citation>
    <scope>NUCLEOTIDE SEQUENCE</scope>
</reference>